<dbReference type="GO" id="GO:0016459">
    <property type="term" value="C:myosin complex"/>
    <property type="evidence" value="ECO:0007669"/>
    <property type="project" value="UniProtKB-KW"/>
</dbReference>
<evidence type="ECO:0000256" key="1">
    <source>
        <dbReference type="ARBA" id="ARBA00008314"/>
    </source>
</evidence>
<organism evidence="11">
    <name type="scientific">Hyalella azteca</name>
    <name type="common">Amphipod</name>
    <dbReference type="NCBI Taxonomy" id="294128"/>
    <lineage>
        <taxon>Eukaryota</taxon>
        <taxon>Metazoa</taxon>
        <taxon>Ecdysozoa</taxon>
        <taxon>Arthropoda</taxon>
        <taxon>Crustacea</taxon>
        <taxon>Multicrustacea</taxon>
        <taxon>Malacostraca</taxon>
        <taxon>Eumalacostraca</taxon>
        <taxon>Peracarida</taxon>
        <taxon>Amphipoda</taxon>
        <taxon>Senticaudata</taxon>
        <taxon>Talitrida</taxon>
        <taxon>Talitroidea</taxon>
        <taxon>Hyalellidae</taxon>
        <taxon>Hyalella</taxon>
    </lineage>
</organism>
<evidence type="ECO:0000313" key="11">
    <source>
        <dbReference type="EMBL" id="KAA0190732.1"/>
    </source>
</evidence>
<reference evidence="11" key="1">
    <citation type="submission" date="2014-08" db="EMBL/GenBank/DDBJ databases">
        <authorList>
            <person name="Murali S."/>
            <person name="Richards S."/>
            <person name="Bandaranaike D."/>
            <person name="Bellair M."/>
            <person name="Blankenburg K."/>
            <person name="Chao H."/>
            <person name="Dinh H."/>
            <person name="Doddapaneni H."/>
            <person name="Dugan-Rocha S."/>
            <person name="Elkadiri S."/>
            <person name="Gnanaolivu R."/>
            <person name="Hughes D."/>
            <person name="Lee S."/>
            <person name="Li M."/>
            <person name="Ming W."/>
            <person name="Munidasa M."/>
            <person name="Muniz J."/>
            <person name="Nguyen L."/>
            <person name="Osuji N."/>
            <person name="Pu L.-L."/>
            <person name="Puazo M."/>
            <person name="Skinner E."/>
            <person name="Qu C."/>
            <person name="Quiroz J."/>
            <person name="Raj R."/>
            <person name="Weissenberger G."/>
            <person name="Xin Y."/>
            <person name="Zou X."/>
            <person name="Han Y."/>
            <person name="Worley K."/>
            <person name="Muzny D."/>
            <person name="Gibbs R."/>
        </authorList>
    </citation>
    <scope>NUCLEOTIDE SEQUENCE</scope>
    <source>
        <strain evidence="11">HAZT.00-mixed</strain>
        <tissue evidence="11">Whole organism</tissue>
    </source>
</reference>
<evidence type="ECO:0000256" key="5">
    <source>
        <dbReference type="ARBA" id="ARBA00023123"/>
    </source>
</evidence>
<evidence type="ECO:0000256" key="3">
    <source>
        <dbReference type="ARBA" id="ARBA00022840"/>
    </source>
</evidence>
<evidence type="ECO:0000256" key="4">
    <source>
        <dbReference type="ARBA" id="ARBA00023054"/>
    </source>
</evidence>
<dbReference type="PANTHER" id="PTHR13140:SF857">
    <property type="entry name" value="MYOSIN-11"/>
    <property type="match status" value="1"/>
</dbReference>
<dbReference type="GO" id="GO:0016020">
    <property type="term" value="C:membrane"/>
    <property type="evidence" value="ECO:0007669"/>
    <property type="project" value="TreeGrafter"/>
</dbReference>
<dbReference type="InterPro" id="IPR004009">
    <property type="entry name" value="SH3_Myosin"/>
</dbReference>
<reference evidence="11" key="3">
    <citation type="submission" date="2019-06" db="EMBL/GenBank/DDBJ databases">
        <authorList>
            <person name="Poynton C."/>
            <person name="Hasenbein S."/>
            <person name="Benoit J.B."/>
            <person name="Sepulveda M.S."/>
            <person name="Poelchau M.F."/>
            <person name="Murali S.C."/>
            <person name="Chen S."/>
            <person name="Glastad K.M."/>
            <person name="Werren J.H."/>
            <person name="Vineis J.H."/>
            <person name="Bowen J.L."/>
            <person name="Friedrich M."/>
            <person name="Jones J."/>
            <person name="Robertson H.M."/>
            <person name="Feyereisen R."/>
            <person name="Mechler-Hickson A."/>
            <person name="Mathers N."/>
            <person name="Lee C.E."/>
            <person name="Colbourne J.K."/>
            <person name="Biales A."/>
            <person name="Johnston J.S."/>
            <person name="Wellborn G.A."/>
            <person name="Rosendale A.J."/>
            <person name="Cridge A.G."/>
            <person name="Munoz-Torres M.C."/>
            <person name="Bain P.A."/>
            <person name="Manny A.R."/>
            <person name="Major K.M."/>
            <person name="Lambert F.N."/>
            <person name="Vulpe C.D."/>
            <person name="Tuck P."/>
            <person name="Blalock B.J."/>
            <person name="Lin Y.-Y."/>
            <person name="Smith M.E."/>
            <person name="Ochoa-Acuna H."/>
            <person name="Chen M.-J.M."/>
            <person name="Childers C.P."/>
            <person name="Qu J."/>
            <person name="Dugan S."/>
            <person name="Lee S.L."/>
            <person name="Chao H."/>
            <person name="Dinh H."/>
            <person name="Han Y."/>
            <person name="Doddapaneni H."/>
            <person name="Worley K.C."/>
            <person name="Muzny D.M."/>
            <person name="Gibbs R.A."/>
            <person name="Richards S."/>
        </authorList>
    </citation>
    <scope>NUCLEOTIDE SEQUENCE</scope>
    <source>
        <strain evidence="11">HAZT.00-mixed</strain>
        <tissue evidence="11">Whole organism</tissue>
    </source>
</reference>
<dbReference type="GO" id="GO:0048513">
    <property type="term" value="P:animal organ development"/>
    <property type="evidence" value="ECO:0007669"/>
    <property type="project" value="UniProtKB-ARBA"/>
</dbReference>
<protein>
    <recommendedName>
        <fullName evidence="12">Myosin motor domain-containing protein</fullName>
    </recommendedName>
</protein>
<comment type="similarity">
    <text evidence="1 8">Belongs to the TRAFAC class myosin-kinesin ATPase superfamily. Myosin family.</text>
</comment>
<comment type="caution">
    <text evidence="8">Lacks conserved residue(s) required for the propagation of feature annotation.</text>
</comment>
<dbReference type="InterPro" id="IPR001609">
    <property type="entry name" value="Myosin_head_motor_dom-like"/>
</dbReference>
<dbReference type="EMBL" id="JQDR03012792">
    <property type="protein sequence ID" value="KAA0190732.1"/>
    <property type="molecule type" value="Genomic_DNA"/>
</dbReference>
<keyword evidence="7 8" id="KW-0009">Actin-binding</keyword>
<dbReference type="GO" id="GO:0042802">
    <property type="term" value="F:identical protein binding"/>
    <property type="evidence" value="ECO:0007669"/>
    <property type="project" value="UniProtKB-ARBA"/>
</dbReference>
<dbReference type="Gene3D" id="1.20.120.720">
    <property type="entry name" value="Myosin VI head, motor domain, U50 subdomain"/>
    <property type="match status" value="1"/>
</dbReference>
<dbReference type="PROSITE" id="PS51844">
    <property type="entry name" value="SH3_LIKE"/>
    <property type="match status" value="1"/>
</dbReference>
<evidence type="ECO:0000256" key="8">
    <source>
        <dbReference type="PROSITE-ProRule" id="PRU00782"/>
    </source>
</evidence>
<reference evidence="11" key="2">
    <citation type="journal article" date="2018" name="Environ. Sci. Technol.">
        <title>The Toxicogenome of Hyalella azteca: A Model for Sediment Ecotoxicology and Evolutionary Toxicology.</title>
        <authorList>
            <person name="Poynton H.C."/>
            <person name="Hasenbein S."/>
            <person name="Benoit J.B."/>
            <person name="Sepulveda M.S."/>
            <person name="Poelchau M.F."/>
            <person name="Hughes D.S.T."/>
            <person name="Murali S.C."/>
            <person name="Chen S."/>
            <person name="Glastad K.M."/>
            <person name="Goodisman M.A.D."/>
            <person name="Werren J.H."/>
            <person name="Vineis J.H."/>
            <person name="Bowen J.L."/>
            <person name="Friedrich M."/>
            <person name="Jones J."/>
            <person name="Robertson H.M."/>
            <person name="Feyereisen R."/>
            <person name="Mechler-Hickson A."/>
            <person name="Mathers N."/>
            <person name="Lee C.E."/>
            <person name="Colbourne J.K."/>
            <person name="Biales A."/>
            <person name="Johnston J.S."/>
            <person name="Wellborn G.A."/>
            <person name="Rosendale A.J."/>
            <person name="Cridge A.G."/>
            <person name="Munoz-Torres M.C."/>
            <person name="Bain P.A."/>
            <person name="Manny A.R."/>
            <person name="Major K.M."/>
            <person name="Lambert F.N."/>
            <person name="Vulpe C.D."/>
            <person name="Tuck P."/>
            <person name="Blalock B.J."/>
            <person name="Lin Y.Y."/>
            <person name="Smith M.E."/>
            <person name="Ochoa-Acuna H."/>
            <person name="Chen M.M."/>
            <person name="Childers C.P."/>
            <person name="Qu J."/>
            <person name="Dugan S."/>
            <person name="Lee S.L."/>
            <person name="Chao H."/>
            <person name="Dinh H."/>
            <person name="Han Y."/>
            <person name="Doddapaneni H."/>
            <person name="Worley K.C."/>
            <person name="Muzny D.M."/>
            <person name="Gibbs R.A."/>
            <person name="Richards S."/>
        </authorList>
    </citation>
    <scope>NUCLEOTIDE SEQUENCE</scope>
    <source>
        <strain evidence="11">HAZT.00-mixed</strain>
        <tissue evidence="11">Whole organism</tissue>
    </source>
</reference>
<keyword evidence="5 8" id="KW-0518">Myosin</keyword>
<keyword evidence="3 8" id="KW-0067">ATP-binding</keyword>
<dbReference type="FunFam" id="1.20.120.720:FF:000001">
    <property type="entry name" value="Myosin heavy chain, muscle"/>
    <property type="match status" value="1"/>
</dbReference>
<dbReference type="GO" id="GO:0051015">
    <property type="term" value="F:actin filament binding"/>
    <property type="evidence" value="ECO:0007669"/>
    <property type="project" value="InterPro"/>
</dbReference>
<evidence type="ECO:0008006" key="12">
    <source>
        <dbReference type="Google" id="ProtNLM"/>
    </source>
</evidence>
<dbReference type="FunFam" id="2.30.30.360:FF:000001">
    <property type="entry name" value="Myosin heavy chain"/>
    <property type="match status" value="1"/>
</dbReference>
<dbReference type="GO" id="GO:0048731">
    <property type="term" value="P:system development"/>
    <property type="evidence" value="ECO:0007669"/>
    <property type="project" value="UniProtKB-ARBA"/>
</dbReference>
<dbReference type="GO" id="GO:0005524">
    <property type="term" value="F:ATP binding"/>
    <property type="evidence" value="ECO:0007669"/>
    <property type="project" value="UniProtKB-UniRule"/>
</dbReference>
<accession>A0A6A0GW61</accession>
<keyword evidence="4" id="KW-0175">Coiled coil</keyword>
<dbReference type="FunFam" id="1.10.10.820:FF:000001">
    <property type="entry name" value="Myosin heavy chain"/>
    <property type="match status" value="1"/>
</dbReference>
<evidence type="ECO:0000259" key="9">
    <source>
        <dbReference type="PROSITE" id="PS51456"/>
    </source>
</evidence>
<dbReference type="GO" id="GO:0007015">
    <property type="term" value="P:actin filament organization"/>
    <property type="evidence" value="ECO:0007669"/>
    <property type="project" value="TreeGrafter"/>
</dbReference>
<dbReference type="GO" id="GO:0030017">
    <property type="term" value="C:sarcomere"/>
    <property type="evidence" value="ECO:0007669"/>
    <property type="project" value="UniProtKB-ARBA"/>
</dbReference>
<dbReference type="Gene3D" id="1.20.58.530">
    <property type="match status" value="5"/>
</dbReference>
<dbReference type="SUPFAM" id="SSF50084">
    <property type="entry name" value="Myosin S1 fragment, N-terminal domain"/>
    <property type="match status" value="1"/>
</dbReference>
<dbReference type="GO" id="GO:0000146">
    <property type="term" value="F:microfilament motor activity"/>
    <property type="evidence" value="ECO:0007669"/>
    <property type="project" value="TreeGrafter"/>
</dbReference>
<dbReference type="Gene3D" id="2.30.30.360">
    <property type="entry name" value="Myosin S1 fragment, N-terminal"/>
    <property type="match status" value="1"/>
</dbReference>
<dbReference type="Pfam" id="PF00063">
    <property type="entry name" value="Myosin_head"/>
    <property type="match status" value="4"/>
</dbReference>
<evidence type="ECO:0000256" key="2">
    <source>
        <dbReference type="ARBA" id="ARBA00022741"/>
    </source>
</evidence>
<dbReference type="PRINTS" id="PR00193">
    <property type="entry name" value="MYOSINHEAVY"/>
</dbReference>
<evidence type="ECO:0000256" key="6">
    <source>
        <dbReference type="ARBA" id="ARBA00023175"/>
    </source>
</evidence>
<comment type="caution">
    <text evidence="11">The sequence shown here is derived from an EMBL/GenBank/DDBJ whole genome shotgun (WGS) entry which is preliminary data.</text>
</comment>
<dbReference type="AlphaFoldDB" id="A0A6A0GW61"/>
<dbReference type="InterPro" id="IPR008989">
    <property type="entry name" value="Myosin_S1_N"/>
</dbReference>
<dbReference type="GO" id="GO:0006936">
    <property type="term" value="P:muscle contraction"/>
    <property type="evidence" value="ECO:0007669"/>
    <property type="project" value="UniProtKB-ARBA"/>
</dbReference>
<evidence type="ECO:0000259" key="10">
    <source>
        <dbReference type="PROSITE" id="PS51844"/>
    </source>
</evidence>
<proteinExistence type="inferred from homology"/>
<feature type="domain" description="Myosin motor" evidence="9">
    <location>
        <begin position="89"/>
        <end position="918"/>
    </location>
</feature>
<name>A0A6A0GW61_HYAAZ</name>
<feature type="domain" description="Myosin N-terminal SH3-like" evidence="10">
    <location>
        <begin position="36"/>
        <end position="85"/>
    </location>
</feature>
<dbReference type="InterPro" id="IPR027417">
    <property type="entry name" value="P-loop_NTPase"/>
</dbReference>
<dbReference type="InterPro" id="IPR036961">
    <property type="entry name" value="Kinesin_motor_dom_sf"/>
</dbReference>
<keyword evidence="2 8" id="KW-0547">Nucleotide-binding</keyword>
<dbReference type="Proteomes" id="UP000711488">
    <property type="component" value="Unassembled WGS sequence"/>
</dbReference>
<feature type="binding site" evidence="8">
    <location>
        <begin position="182"/>
        <end position="189"/>
    </location>
    <ligand>
        <name>ATP</name>
        <dbReference type="ChEBI" id="CHEBI:30616"/>
    </ligand>
</feature>
<sequence>MPGHISLKSTGPDPDPTEYLYVSLEQKRIDSSKPYDGKKACWVPDEKEGFVQGEIQGTKGDLVTVVVPGGETKNFKKDLVGQVNPPKFEKCEDMSNLTYLNDASVLYNLKQRYITKLIYTYSGLFCVAINPYKRYPIYTARTTKIYIGKRRNEVPPHIFAISDGAYMDMLQNHDNQSMLITGESGAGKTENTKKVIAYFANVAVNPKKKDAEQKQSLEDQIVQTNPVLEAFGNAKTVRNDNSSRFGKFIRIHFGSSGKLSGADIETYLLEKARVISQQPLERSYHIFYQMMSDKVPTIKPICFLSNDIYDYHFVSQGKVTVASIDDAEEMEYTDVTICCLSNDIYDYHYVSQGKITVASIDDAEEMEFTDVAFDVLGFTQTEKDDCYKVTASVMHFGEMKFKQRGREEQAEPDGTEVGDIVGKLLGVDGADLYKNLTKPKIKVGNEFVTQGRNVQQVSYSVGAMAKAMFDRVFKWLVRKCNVTLETGLKRVHFIGVLDIAGFEIFDYNGFEQICINFCNEKLQQFFNHHMFVLEQEEYKKEGIDWVFVDFGMDLQACIELFEKFNGFEQICINFCNEKLQQFFNHHMFVLEQEEYKREGIDWVFVDFGMDLQACIELFEKYNGFEQICINFCNEKLQQFFNHHMFVLEQEEYKKEGIDWAFVDFGMDLQACIELFEKFNGFEQLCINFTNEKLQQFFNHHMFVLEQEEYKREGIDWVFIDFGLDLQACIELIEKFNSFEQLCINFTNEKLQQFFNHHMFVLEQEEYKREGIEWTFIDFGLDLQACIELIEKPLGLLSILEEESMFPKATDKSFTEKLNANHLGKSPNFIKPKPPKPGQAEAHFAIVHYAGTVPYNLTGWLEKNKDPLNDTVVDQFKKGTSELIQTIFADHPGQSGGGDAGGKGECLLLAGQNYHIVTT</sequence>
<evidence type="ECO:0000256" key="7">
    <source>
        <dbReference type="ARBA" id="ARBA00023203"/>
    </source>
</evidence>
<dbReference type="SMART" id="SM00242">
    <property type="entry name" value="MYSc"/>
    <property type="match status" value="1"/>
</dbReference>
<dbReference type="SUPFAM" id="SSF52540">
    <property type="entry name" value="P-loop containing nucleoside triphosphate hydrolases"/>
    <property type="match status" value="5"/>
</dbReference>
<dbReference type="GO" id="GO:0031033">
    <property type="term" value="P:myosin filament organization"/>
    <property type="evidence" value="ECO:0007669"/>
    <property type="project" value="UniProtKB-ARBA"/>
</dbReference>
<gene>
    <name evidence="11" type="ORF">HAZT_HAZT001467</name>
</gene>
<dbReference type="PANTHER" id="PTHR13140">
    <property type="entry name" value="MYOSIN"/>
    <property type="match status" value="1"/>
</dbReference>
<keyword evidence="6 8" id="KW-0505">Motor protein</keyword>
<dbReference type="Pfam" id="PF02736">
    <property type="entry name" value="Myosin_N"/>
    <property type="match status" value="1"/>
</dbReference>
<dbReference type="PROSITE" id="PS51456">
    <property type="entry name" value="MYOSIN_MOTOR"/>
    <property type="match status" value="1"/>
</dbReference>
<dbReference type="FunFam" id="1.20.58.530:FF:000001">
    <property type="entry name" value="Myosin heavy chain"/>
    <property type="match status" value="1"/>
</dbReference>
<dbReference type="GO" id="GO:0045214">
    <property type="term" value="P:sarcomere organization"/>
    <property type="evidence" value="ECO:0007669"/>
    <property type="project" value="UniProtKB-ARBA"/>
</dbReference>
<dbReference type="FunFam" id="3.40.850.10:FF:000024">
    <property type="entry name" value="Myosin heavy chain, isoform J"/>
    <property type="match status" value="1"/>
</dbReference>
<dbReference type="Gene3D" id="3.40.850.10">
    <property type="entry name" value="Kinesin motor domain"/>
    <property type="match status" value="1"/>
</dbReference>
<dbReference type="Gene3D" id="1.10.10.820">
    <property type="match status" value="1"/>
</dbReference>